<dbReference type="Proteomes" id="UP000765509">
    <property type="component" value="Unassembled WGS sequence"/>
</dbReference>
<comment type="caution">
    <text evidence="1">The sequence shown here is derived from an EMBL/GenBank/DDBJ whole genome shotgun (WGS) entry which is preliminary data.</text>
</comment>
<evidence type="ECO:0000313" key="1">
    <source>
        <dbReference type="EMBL" id="MBW0481126.1"/>
    </source>
</evidence>
<dbReference type="OrthoDB" id="2507171at2759"/>
<evidence type="ECO:0000313" key="2">
    <source>
        <dbReference type="Proteomes" id="UP000765509"/>
    </source>
</evidence>
<dbReference type="EMBL" id="AVOT02006252">
    <property type="protein sequence ID" value="MBW0481126.1"/>
    <property type="molecule type" value="Genomic_DNA"/>
</dbReference>
<keyword evidence="2" id="KW-1185">Reference proteome</keyword>
<dbReference type="AlphaFoldDB" id="A0A9Q3C9U1"/>
<accession>A0A9Q3C9U1</accession>
<reference evidence="1" key="1">
    <citation type="submission" date="2021-03" db="EMBL/GenBank/DDBJ databases">
        <title>Draft genome sequence of rust myrtle Austropuccinia psidii MF-1, a brazilian biotype.</title>
        <authorList>
            <person name="Quecine M.C."/>
            <person name="Pachon D.M.R."/>
            <person name="Bonatelli M.L."/>
            <person name="Correr F.H."/>
            <person name="Franceschini L.M."/>
            <person name="Leite T.F."/>
            <person name="Margarido G.R.A."/>
            <person name="Almeida C.A."/>
            <person name="Ferrarezi J.A."/>
            <person name="Labate C.A."/>
        </authorList>
    </citation>
    <scope>NUCLEOTIDE SEQUENCE</scope>
    <source>
        <strain evidence="1">MF-1</strain>
    </source>
</reference>
<proteinExistence type="predicted"/>
<sequence>MLRWQIAIHQYRGNMTTVHKAGNIHNNVEGLSRWALTNTTDNPSYVPVNAEPKIQIEGIKITDVQTEFFEKVMKIYKQDKNCHILTSLLYKDCKDIAFANSLDYMWKT</sequence>
<organism evidence="1 2">
    <name type="scientific">Austropuccinia psidii MF-1</name>
    <dbReference type="NCBI Taxonomy" id="1389203"/>
    <lineage>
        <taxon>Eukaryota</taxon>
        <taxon>Fungi</taxon>
        <taxon>Dikarya</taxon>
        <taxon>Basidiomycota</taxon>
        <taxon>Pucciniomycotina</taxon>
        <taxon>Pucciniomycetes</taxon>
        <taxon>Pucciniales</taxon>
        <taxon>Sphaerophragmiaceae</taxon>
        <taxon>Austropuccinia</taxon>
    </lineage>
</organism>
<protein>
    <submittedName>
        <fullName evidence="1">Uncharacterized protein</fullName>
    </submittedName>
</protein>
<gene>
    <name evidence="1" type="ORF">O181_020841</name>
</gene>
<name>A0A9Q3C9U1_9BASI</name>